<keyword evidence="5 9" id="KW-1133">Transmembrane helix</keyword>
<feature type="region of interest" description="Disordered" evidence="8">
    <location>
        <begin position="1"/>
        <end position="54"/>
    </location>
</feature>
<feature type="transmembrane region" description="Helical" evidence="9">
    <location>
        <begin position="304"/>
        <end position="324"/>
    </location>
</feature>
<evidence type="ECO:0000313" key="11">
    <source>
        <dbReference type="Proteomes" id="UP000265200"/>
    </source>
</evidence>
<dbReference type="InterPro" id="IPR036259">
    <property type="entry name" value="MFS_trans_sf"/>
</dbReference>
<evidence type="ECO:0000256" key="7">
    <source>
        <dbReference type="PIRNR" id="PIRNR028739"/>
    </source>
</evidence>
<evidence type="ECO:0000256" key="3">
    <source>
        <dbReference type="ARBA" id="ARBA00022448"/>
    </source>
</evidence>
<feature type="transmembrane region" description="Helical" evidence="9">
    <location>
        <begin position="424"/>
        <end position="447"/>
    </location>
</feature>
<name>A0A3P9JA80_ORYLA</name>
<comment type="similarity">
    <text evidence="2 7">Belongs to the reduced folate carrier (RFC) transporter (TC 2.A.48) family.</text>
</comment>
<evidence type="ECO:0000256" key="5">
    <source>
        <dbReference type="ARBA" id="ARBA00022989"/>
    </source>
</evidence>
<feature type="transmembrane region" description="Helical" evidence="9">
    <location>
        <begin position="459"/>
        <end position="484"/>
    </location>
</feature>
<reference evidence="10" key="4">
    <citation type="submission" date="2025-09" db="UniProtKB">
        <authorList>
            <consortium name="Ensembl"/>
        </authorList>
    </citation>
    <scope>IDENTIFICATION</scope>
    <source>
        <strain evidence="10">HSOK</strain>
    </source>
</reference>
<evidence type="ECO:0000256" key="6">
    <source>
        <dbReference type="ARBA" id="ARBA00023136"/>
    </source>
</evidence>
<evidence type="ECO:0000256" key="1">
    <source>
        <dbReference type="ARBA" id="ARBA00004141"/>
    </source>
</evidence>
<reference evidence="10 11" key="2">
    <citation type="submission" date="2017-04" db="EMBL/GenBank/DDBJ databases">
        <title>CpG methylation of centromeres and impact of large insertions on vertebrate speciation.</title>
        <authorList>
            <person name="Ichikawa K."/>
            <person name="Yoshimura J."/>
            <person name="Morishita S."/>
        </authorList>
    </citation>
    <scope>NUCLEOTIDE SEQUENCE</scope>
    <source>
        <strain evidence="10 11">HSOK</strain>
    </source>
</reference>
<evidence type="ECO:0000256" key="9">
    <source>
        <dbReference type="SAM" id="Phobius"/>
    </source>
</evidence>
<dbReference type="NCBIfam" id="TIGR00806">
    <property type="entry name" value="rfc"/>
    <property type="match status" value="1"/>
</dbReference>
<feature type="transmembrane region" description="Helical" evidence="9">
    <location>
        <begin position="61"/>
        <end position="82"/>
    </location>
</feature>
<organism evidence="10 11">
    <name type="scientific">Oryzias latipes</name>
    <name type="common">Japanese rice fish</name>
    <name type="synonym">Japanese killifish</name>
    <dbReference type="NCBI Taxonomy" id="8090"/>
    <lineage>
        <taxon>Eukaryota</taxon>
        <taxon>Metazoa</taxon>
        <taxon>Chordata</taxon>
        <taxon>Craniata</taxon>
        <taxon>Vertebrata</taxon>
        <taxon>Euteleostomi</taxon>
        <taxon>Actinopterygii</taxon>
        <taxon>Neopterygii</taxon>
        <taxon>Teleostei</taxon>
        <taxon>Neoteleostei</taxon>
        <taxon>Acanthomorphata</taxon>
        <taxon>Ovalentaria</taxon>
        <taxon>Atherinomorphae</taxon>
        <taxon>Beloniformes</taxon>
        <taxon>Adrianichthyidae</taxon>
        <taxon>Oryziinae</taxon>
        <taxon>Oryzias</taxon>
    </lineage>
</organism>
<feature type="region of interest" description="Disordered" evidence="8">
    <location>
        <begin position="491"/>
        <end position="519"/>
    </location>
</feature>
<feature type="transmembrane region" description="Helical" evidence="9">
    <location>
        <begin position="194"/>
        <end position="212"/>
    </location>
</feature>
<feature type="region of interest" description="Disordered" evidence="8">
    <location>
        <begin position="253"/>
        <end position="273"/>
    </location>
</feature>
<protein>
    <submittedName>
        <fullName evidence="10">Solute carrier family 19 member 1</fullName>
    </submittedName>
</protein>
<feature type="compositionally biased region" description="Basic and acidic residues" evidence="8">
    <location>
        <begin position="45"/>
        <end position="54"/>
    </location>
</feature>
<dbReference type="GO" id="GO:0090482">
    <property type="term" value="F:vitamin transmembrane transporter activity"/>
    <property type="evidence" value="ECO:0007669"/>
    <property type="project" value="InterPro"/>
</dbReference>
<feature type="compositionally biased region" description="Basic residues" evidence="8">
    <location>
        <begin position="1"/>
        <end position="10"/>
    </location>
</feature>
<dbReference type="InterPro" id="IPR002666">
    <property type="entry name" value="Folate_carrier"/>
</dbReference>
<keyword evidence="6 7" id="KW-0472">Membrane</keyword>
<dbReference type="PANTHER" id="PTHR10686">
    <property type="entry name" value="FOLATE TRANSPORTER"/>
    <property type="match status" value="1"/>
</dbReference>
<dbReference type="AlphaFoldDB" id="A0A3P9JA80"/>
<feature type="transmembrane region" description="Helical" evidence="9">
    <location>
        <begin position="218"/>
        <end position="239"/>
    </location>
</feature>
<dbReference type="Pfam" id="PF01770">
    <property type="entry name" value="Folate_carrier"/>
    <property type="match status" value="1"/>
</dbReference>
<feature type="transmembrane region" description="Helical" evidence="9">
    <location>
        <begin position="365"/>
        <end position="384"/>
    </location>
</feature>
<reference key="1">
    <citation type="journal article" date="2007" name="Nature">
        <title>The medaka draft genome and insights into vertebrate genome evolution.</title>
        <authorList>
            <person name="Kasahara M."/>
            <person name="Naruse K."/>
            <person name="Sasaki S."/>
            <person name="Nakatani Y."/>
            <person name="Qu W."/>
            <person name="Ahsan B."/>
            <person name="Yamada T."/>
            <person name="Nagayasu Y."/>
            <person name="Doi K."/>
            <person name="Kasai Y."/>
            <person name="Jindo T."/>
            <person name="Kobayashi D."/>
            <person name="Shimada A."/>
            <person name="Toyoda A."/>
            <person name="Kuroki Y."/>
            <person name="Fujiyama A."/>
            <person name="Sasaki T."/>
            <person name="Shimizu A."/>
            <person name="Asakawa S."/>
            <person name="Shimizu N."/>
            <person name="Hashimoto S."/>
            <person name="Yang J."/>
            <person name="Lee Y."/>
            <person name="Matsushima K."/>
            <person name="Sugano S."/>
            <person name="Sakaizumi M."/>
            <person name="Narita T."/>
            <person name="Ohishi K."/>
            <person name="Haga S."/>
            <person name="Ohta F."/>
            <person name="Nomoto H."/>
            <person name="Nogata K."/>
            <person name="Morishita T."/>
            <person name="Endo T."/>
            <person name="Shin-I T."/>
            <person name="Takeda H."/>
            <person name="Morishita S."/>
            <person name="Kohara Y."/>
        </authorList>
    </citation>
    <scope>NUCLEOTIDE SEQUENCE [LARGE SCALE GENOMIC DNA]</scope>
    <source>
        <strain>Hd-rR</strain>
    </source>
</reference>
<feature type="compositionally biased region" description="Basic and acidic residues" evidence="8">
    <location>
        <begin position="20"/>
        <end position="31"/>
    </location>
</feature>
<dbReference type="PANTHER" id="PTHR10686:SF12">
    <property type="entry name" value="REDUCED FOLATE TRANSPORTER"/>
    <property type="match status" value="1"/>
</dbReference>
<keyword evidence="3 7" id="KW-0813">Transport</keyword>
<dbReference type="Gene3D" id="1.20.1250.20">
    <property type="entry name" value="MFS general substrate transporter like domains"/>
    <property type="match status" value="1"/>
</dbReference>
<evidence type="ECO:0000256" key="4">
    <source>
        <dbReference type="ARBA" id="ARBA00022692"/>
    </source>
</evidence>
<evidence type="ECO:0000313" key="10">
    <source>
        <dbReference type="Ensembl" id="ENSORLP00015029192.1"/>
    </source>
</evidence>
<reference evidence="10" key="3">
    <citation type="submission" date="2025-08" db="UniProtKB">
        <authorList>
            <consortium name="Ensembl"/>
        </authorList>
    </citation>
    <scope>IDENTIFICATION</scope>
    <source>
        <strain evidence="10">HSOK</strain>
    </source>
</reference>
<comment type="subcellular location">
    <subcellularLocation>
        <location evidence="1 7">Membrane</location>
        <topology evidence="1 7">Multi-pass membrane protein</topology>
    </subcellularLocation>
</comment>
<dbReference type="SUPFAM" id="SSF103473">
    <property type="entry name" value="MFS general substrate transporter"/>
    <property type="match status" value="1"/>
</dbReference>
<dbReference type="Ensembl" id="ENSORLT00015018204.1">
    <property type="protein sequence ID" value="ENSORLP00015029192.1"/>
    <property type="gene ID" value="ENSORLG00015012178.1"/>
</dbReference>
<evidence type="ECO:0000256" key="2">
    <source>
        <dbReference type="ARBA" id="ARBA00005773"/>
    </source>
</evidence>
<feature type="transmembrane region" description="Helical" evidence="9">
    <location>
        <begin position="390"/>
        <end position="412"/>
    </location>
</feature>
<dbReference type="PIRSF" id="PIRSF028739">
    <property type="entry name" value="Folate_carrier"/>
    <property type="match status" value="1"/>
</dbReference>
<keyword evidence="4 9" id="KW-0812">Transmembrane</keyword>
<accession>A0A3P9JA80</accession>
<feature type="transmembrane region" description="Helical" evidence="9">
    <location>
        <begin position="158"/>
        <end position="182"/>
    </location>
</feature>
<feature type="transmembrane region" description="Helical" evidence="9">
    <location>
        <begin position="102"/>
        <end position="121"/>
    </location>
</feature>
<feature type="transmembrane region" description="Helical" evidence="9">
    <location>
        <begin position="336"/>
        <end position="358"/>
    </location>
</feature>
<dbReference type="Proteomes" id="UP000265200">
    <property type="component" value="Chromosome 2"/>
</dbReference>
<feature type="transmembrane region" description="Helical" evidence="9">
    <location>
        <begin position="128"/>
        <end position="146"/>
    </location>
</feature>
<dbReference type="FunFam" id="1.20.1250.20:FF:000225">
    <property type="entry name" value="Solute carrier family 19 member 1"/>
    <property type="match status" value="1"/>
</dbReference>
<dbReference type="GO" id="GO:0005886">
    <property type="term" value="C:plasma membrane"/>
    <property type="evidence" value="ECO:0007669"/>
    <property type="project" value="UniProtKB-UniRule"/>
</dbReference>
<sequence>MVICHSRARPLRSGGGGLGSEKDMDLKKDAVVEEDGGAEAPPPPHQEEPSENGEKARPWKLSVFFLCFYGFMTALKPGEAFITPNLLSPEKNFTREQVTNEIMPVLTYSYMAVLVPTFLLTDLLRYKPVLILQALSQVVIWLIILLGDQLLHMQLMEFFYGITMACRVAYSSYIFSLVSPDLYQRVASYSRSSVLFGVFTSSVLGQLCMSLGNVTYSTLSYVSLGFVGFGLLLSVFLPWPKRSLFFNRTAGGERPAASKSELDRMKPAPGAASSAPAWKESVFVQMLLEVKNVVKKPRMRLWSLWWVFNSTGYYLVLFYVHILWNKVYAATENKHVYNGGVEAASTLLSAVASFTAGFVKIRWSVWSELVIGIITAVQAALLFVMGYTDNIWVCYVSYVLFRGFYQFLVPIATFQIASSLTKELCALVFGINTFLGTILTSIINLIFSDKKGLGLDVHAQFLVYFIYFTFLTAVYLVCAVVVVVRHFRNQPEGGGEQPTELTPVAAETEPLSGGRDTKA</sequence>
<evidence type="ECO:0000256" key="8">
    <source>
        <dbReference type="SAM" id="MobiDB-lite"/>
    </source>
</evidence>
<proteinExistence type="inferred from homology"/>